<organism evidence="3 4">
    <name type="scientific">Saccharothrix coeruleofusca</name>
    <dbReference type="NCBI Taxonomy" id="33919"/>
    <lineage>
        <taxon>Bacteria</taxon>
        <taxon>Bacillati</taxon>
        <taxon>Actinomycetota</taxon>
        <taxon>Actinomycetes</taxon>
        <taxon>Pseudonocardiales</taxon>
        <taxon>Pseudonocardiaceae</taxon>
        <taxon>Saccharothrix</taxon>
    </lineage>
</organism>
<proteinExistence type="predicted"/>
<comment type="caution">
    <text evidence="3">The sequence shown here is derived from an EMBL/GenBank/DDBJ whole genome shotgun (WGS) entry which is preliminary data.</text>
</comment>
<dbReference type="Pfam" id="PF11239">
    <property type="entry name" value="DUF3040"/>
    <property type="match status" value="1"/>
</dbReference>
<protein>
    <recommendedName>
        <fullName evidence="5">DUF3040 family protein</fullName>
    </recommendedName>
</protein>
<reference evidence="3" key="1">
    <citation type="journal article" date="2014" name="Int. J. Syst. Evol. Microbiol.">
        <title>Complete genome sequence of Corynebacterium casei LMG S-19264T (=DSM 44701T), isolated from a smear-ripened cheese.</title>
        <authorList>
            <consortium name="US DOE Joint Genome Institute (JGI-PGF)"/>
            <person name="Walter F."/>
            <person name="Albersmeier A."/>
            <person name="Kalinowski J."/>
            <person name="Ruckert C."/>
        </authorList>
    </citation>
    <scope>NUCLEOTIDE SEQUENCE</scope>
    <source>
        <strain evidence="3">JCM 3313</strain>
    </source>
</reference>
<gene>
    <name evidence="3" type="ORF">GCM10010185_54480</name>
</gene>
<keyword evidence="4" id="KW-1185">Reference proteome</keyword>
<keyword evidence="2" id="KW-1133">Transmembrane helix</keyword>
<feature type="region of interest" description="Disordered" evidence="1">
    <location>
        <begin position="142"/>
        <end position="164"/>
    </location>
</feature>
<reference evidence="3" key="2">
    <citation type="submission" date="2020-09" db="EMBL/GenBank/DDBJ databases">
        <authorList>
            <person name="Sun Q."/>
            <person name="Ohkuma M."/>
        </authorList>
    </citation>
    <scope>NUCLEOTIDE SEQUENCE</scope>
    <source>
        <strain evidence="3">JCM 3313</strain>
    </source>
</reference>
<dbReference type="AlphaFoldDB" id="A0A918ARG5"/>
<name>A0A918ARG5_9PSEU</name>
<dbReference type="InterPro" id="IPR021401">
    <property type="entry name" value="DUF3040"/>
</dbReference>
<evidence type="ECO:0008006" key="5">
    <source>
        <dbReference type="Google" id="ProtNLM"/>
    </source>
</evidence>
<sequence length="164" mass="17293">MRWSLWLVLIGLLVVPLTRTPVGATAVATGLFTAGYGARCLNRRTGAQPRDSHAAVHTEAAVLTDQEQHLFRAIEKRLAAEDPEFAERFRALDRTGSRRATWLLTTAVLVSAVALIGLPGGPALAVVGVVIAATAFLIRQQPAAPRKRHHASGPDAPPAPGGSA</sequence>
<evidence type="ECO:0000313" key="3">
    <source>
        <dbReference type="EMBL" id="GGP74053.1"/>
    </source>
</evidence>
<keyword evidence="2" id="KW-0472">Membrane</keyword>
<accession>A0A918ARG5</accession>
<evidence type="ECO:0000256" key="2">
    <source>
        <dbReference type="SAM" id="Phobius"/>
    </source>
</evidence>
<feature type="transmembrane region" description="Helical" evidence="2">
    <location>
        <begin position="107"/>
        <end position="138"/>
    </location>
</feature>
<keyword evidence="2" id="KW-0812">Transmembrane</keyword>
<feature type="compositionally biased region" description="Pro residues" evidence="1">
    <location>
        <begin position="155"/>
        <end position="164"/>
    </location>
</feature>
<dbReference type="EMBL" id="BMRG01000014">
    <property type="protein sequence ID" value="GGP74053.1"/>
    <property type="molecule type" value="Genomic_DNA"/>
</dbReference>
<dbReference type="RefSeq" id="WP_189226165.1">
    <property type="nucleotide sequence ID" value="NZ_BMRG01000014.1"/>
</dbReference>
<evidence type="ECO:0000256" key="1">
    <source>
        <dbReference type="SAM" id="MobiDB-lite"/>
    </source>
</evidence>
<evidence type="ECO:0000313" key="4">
    <source>
        <dbReference type="Proteomes" id="UP000639606"/>
    </source>
</evidence>
<dbReference type="Proteomes" id="UP000639606">
    <property type="component" value="Unassembled WGS sequence"/>
</dbReference>